<reference evidence="1 2" key="1">
    <citation type="submission" date="2016-07" db="EMBL/GenBank/DDBJ databases">
        <title>Pervasive Adenine N6-methylation of Active Genes in Fungi.</title>
        <authorList>
            <consortium name="DOE Joint Genome Institute"/>
            <person name="Mondo S.J."/>
            <person name="Dannebaum R.O."/>
            <person name="Kuo R.C."/>
            <person name="Labutti K."/>
            <person name="Haridas S."/>
            <person name="Kuo A."/>
            <person name="Salamov A."/>
            <person name="Ahrendt S.R."/>
            <person name="Lipzen A."/>
            <person name="Sullivan W."/>
            <person name="Andreopoulos W.B."/>
            <person name="Clum A."/>
            <person name="Lindquist E."/>
            <person name="Daum C."/>
            <person name="Ramamoorthy G.K."/>
            <person name="Gryganskyi A."/>
            <person name="Culley D."/>
            <person name="Magnuson J.K."/>
            <person name="James T.Y."/>
            <person name="O'Malley M.A."/>
            <person name="Stajich J.E."/>
            <person name="Spatafora J.W."/>
            <person name="Visel A."/>
            <person name="Grigoriev I.V."/>
        </authorList>
    </citation>
    <scope>NUCLEOTIDE SEQUENCE [LARGE SCALE GENOMIC DNA]</scope>
    <source>
        <strain evidence="1 2">NRRL 3301</strain>
    </source>
</reference>
<proteinExistence type="predicted"/>
<dbReference type="OrthoDB" id="2221403at2759"/>
<dbReference type="EMBL" id="MCGT01000027">
    <property type="protein sequence ID" value="ORX49095.1"/>
    <property type="molecule type" value="Genomic_DNA"/>
</dbReference>
<organism evidence="1 2">
    <name type="scientific">Hesseltinella vesiculosa</name>
    <dbReference type="NCBI Taxonomy" id="101127"/>
    <lineage>
        <taxon>Eukaryota</taxon>
        <taxon>Fungi</taxon>
        <taxon>Fungi incertae sedis</taxon>
        <taxon>Mucoromycota</taxon>
        <taxon>Mucoromycotina</taxon>
        <taxon>Mucoromycetes</taxon>
        <taxon>Mucorales</taxon>
        <taxon>Cunninghamellaceae</taxon>
        <taxon>Hesseltinella</taxon>
    </lineage>
</organism>
<protein>
    <submittedName>
        <fullName evidence="1">Uncharacterized protein</fullName>
    </submittedName>
</protein>
<gene>
    <name evidence="1" type="ORF">DM01DRAFT_148070</name>
</gene>
<keyword evidence="2" id="KW-1185">Reference proteome</keyword>
<evidence type="ECO:0000313" key="1">
    <source>
        <dbReference type="EMBL" id="ORX49095.1"/>
    </source>
</evidence>
<accession>A0A1X2GAA4</accession>
<dbReference type="AlphaFoldDB" id="A0A1X2GAA4"/>
<comment type="caution">
    <text evidence="1">The sequence shown here is derived from an EMBL/GenBank/DDBJ whole genome shotgun (WGS) entry which is preliminary data.</text>
</comment>
<name>A0A1X2GAA4_9FUNG</name>
<dbReference type="Proteomes" id="UP000242146">
    <property type="component" value="Unassembled WGS sequence"/>
</dbReference>
<evidence type="ECO:0000313" key="2">
    <source>
        <dbReference type="Proteomes" id="UP000242146"/>
    </source>
</evidence>
<sequence>MTITYFQIVCPKCKVHKCFTQYHALRRHYFSSHRMVLPSRMSNDHDLPDMKLMESKAPQQPNSILYACPCCVHYEKSKADLLVHLEKEHAFDDPYPESGKWTFEQFDVHKTFHSYQKYCREHADEYMHIDSSFFQLLCISSIFVLQKRTNYHHIPTSYFDSGQLEAIRDHIVQEEGLESNFDEGLTLKIMKVLKLLVEKKKTLEDTILDLISLSTLLESDEKSVAFAVESLLPPMKDLNVDHMAESELTSSFIHPFIQALLAMGHENVIAKCSNTTTSDDGQKRPDYSVDMYQNYTHDYTTCLGEVKTKHATYASKVVDFYKLCILSAEAMKGLTHFLFFQAQGNEVTFYFAYYRVSIYFVVEVGTIVIPTRKPDLSNIITYLDTMATVSRIHRNIKRSQSTDQVLYAPILPVDLGSKRSLPLKQKPSLSTIR</sequence>